<accession>A0A0F9RQB6</accession>
<evidence type="ECO:0000256" key="2">
    <source>
        <dbReference type="ARBA" id="ARBA00022801"/>
    </source>
</evidence>
<evidence type="ECO:0000259" key="3">
    <source>
        <dbReference type="SMART" id="SM00475"/>
    </source>
</evidence>
<keyword evidence="2" id="KW-0378">Hydrolase</keyword>
<dbReference type="AlphaFoldDB" id="A0A0F9RQB6"/>
<dbReference type="EMBL" id="LAZR01001038">
    <property type="protein sequence ID" value="KKN52037.1"/>
    <property type="molecule type" value="Genomic_DNA"/>
</dbReference>
<dbReference type="SUPFAM" id="SSF88723">
    <property type="entry name" value="PIN domain-like"/>
    <property type="match status" value="1"/>
</dbReference>
<reference evidence="4" key="1">
    <citation type="journal article" date="2015" name="Nature">
        <title>Complex archaea that bridge the gap between prokaryotes and eukaryotes.</title>
        <authorList>
            <person name="Spang A."/>
            <person name="Saw J.H."/>
            <person name="Jorgensen S.L."/>
            <person name="Zaremba-Niedzwiedzka K."/>
            <person name="Martijn J."/>
            <person name="Lind A.E."/>
            <person name="van Eijk R."/>
            <person name="Schleper C."/>
            <person name="Guy L."/>
            <person name="Ettema T.J."/>
        </authorList>
    </citation>
    <scope>NUCLEOTIDE SEQUENCE</scope>
</reference>
<proteinExistence type="predicted"/>
<keyword evidence="1" id="KW-0540">Nuclease</keyword>
<dbReference type="PANTHER" id="PTHR42646">
    <property type="entry name" value="FLAP ENDONUCLEASE XNI"/>
    <property type="match status" value="1"/>
</dbReference>
<sequence length="290" mass="33246">MKLSDKVKAKNKNENYDLIVLDGKNLSFKYFYGMIKLTNDKGEKTGLYHGFLSAVLKLKIDNPGVRVVVAWEGGKLVRDEMLDEYKGDRKKKHDELLMAISKLKKMLGAIGIEQKYIPGYEADDVASCLCVSNLGKKTLLISTDSDWLQMMHEGCSIKVRDKVWTYSQLLKREGFPPERILIYNVLKGSHNNVKGIPFFPTDLARKLAKGSSCLEDLYASRPSDSVELKWIAYLCEHKSDVEFNYRIMKLRKKAKLEDIPCRKVSLAKLKEVLIKNQLFQVMKLMERVKA</sequence>
<dbReference type="PANTHER" id="PTHR42646:SF2">
    <property type="entry name" value="5'-3' EXONUCLEASE FAMILY PROTEIN"/>
    <property type="match status" value="1"/>
</dbReference>
<dbReference type="CDD" id="cd09859">
    <property type="entry name" value="PIN_53EXO"/>
    <property type="match status" value="1"/>
</dbReference>
<dbReference type="GO" id="GO:0033567">
    <property type="term" value="P:DNA replication, Okazaki fragment processing"/>
    <property type="evidence" value="ECO:0007669"/>
    <property type="project" value="InterPro"/>
</dbReference>
<protein>
    <recommendedName>
        <fullName evidence="3">5'-3' exonuclease domain-containing protein</fullName>
    </recommendedName>
</protein>
<feature type="domain" description="5'-3' exonuclease" evidence="3">
    <location>
        <begin position="15"/>
        <end position="265"/>
    </location>
</feature>
<dbReference type="Gene3D" id="3.40.50.1010">
    <property type="entry name" value="5'-nuclease"/>
    <property type="match status" value="1"/>
</dbReference>
<dbReference type="InterPro" id="IPR029060">
    <property type="entry name" value="PIN-like_dom_sf"/>
</dbReference>
<dbReference type="GO" id="GO:0017108">
    <property type="term" value="F:5'-flap endonuclease activity"/>
    <property type="evidence" value="ECO:0007669"/>
    <property type="project" value="InterPro"/>
</dbReference>
<comment type="caution">
    <text evidence="4">The sequence shown here is derived from an EMBL/GenBank/DDBJ whole genome shotgun (WGS) entry which is preliminary data.</text>
</comment>
<evidence type="ECO:0000313" key="4">
    <source>
        <dbReference type="EMBL" id="KKN52037.1"/>
    </source>
</evidence>
<gene>
    <name evidence="4" type="ORF">LCGC14_0616890</name>
</gene>
<organism evidence="4">
    <name type="scientific">marine sediment metagenome</name>
    <dbReference type="NCBI Taxonomy" id="412755"/>
    <lineage>
        <taxon>unclassified sequences</taxon>
        <taxon>metagenomes</taxon>
        <taxon>ecological metagenomes</taxon>
    </lineage>
</organism>
<dbReference type="InterPro" id="IPR038969">
    <property type="entry name" value="FEN"/>
</dbReference>
<name>A0A0F9RQB6_9ZZZZ</name>
<dbReference type="Pfam" id="PF02739">
    <property type="entry name" value="5_3_exonuc_N"/>
    <property type="match status" value="1"/>
</dbReference>
<dbReference type="InterPro" id="IPR020046">
    <property type="entry name" value="5-3_exonucl_a-hlix_arch_N"/>
</dbReference>
<dbReference type="InterPro" id="IPR002421">
    <property type="entry name" value="5-3_exonuclease"/>
</dbReference>
<evidence type="ECO:0000256" key="1">
    <source>
        <dbReference type="ARBA" id="ARBA00022722"/>
    </source>
</evidence>
<dbReference type="SMART" id="SM00475">
    <property type="entry name" value="53EXOc"/>
    <property type="match status" value="1"/>
</dbReference>
<dbReference type="GO" id="GO:0008409">
    <property type="term" value="F:5'-3' exonuclease activity"/>
    <property type="evidence" value="ECO:0007669"/>
    <property type="project" value="InterPro"/>
</dbReference>
<dbReference type="GO" id="GO:0003677">
    <property type="term" value="F:DNA binding"/>
    <property type="evidence" value="ECO:0007669"/>
    <property type="project" value="InterPro"/>
</dbReference>